<dbReference type="Gramene" id="Aco009095.1.mrna1">
    <property type="protein sequence ID" value="Aco009095.1.mrna1"/>
    <property type="gene ID" value="Aco009095.1.path1"/>
</dbReference>
<evidence type="ECO:0000256" key="2">
    <source>
        <dbReference type="RuleBase" id="RU003616"/>
    </source>
</evidence>
<dbReference type="Proteomes" id="UP000092600">
    <property type="component" value="Unassembled WGS sequence"/>
</dbReference>
<dbReference type="GeneID" id="109715566"/>
<sequence length="213" mass="23821">MPRRTAIDVRQPSDQTSNRQKWRVSLTEDAFESFMARCGDAGREVFGEGSLFSPMLFGKFFDPSDAFPLWEFDSDDLLSALRCSSKTSVDWAESSSEFILRAHVPGGRKCEVEICGEKPKVMEISGQWGPAVREPGPRDWRSGRWWERGFVRRIELPENANWRRAEAYITEDEEESLLEIKIPKNNNNFDSNTHHTSSGGGGGGGGGGGEGKE</sequence>
<keyword evidence="5" id="KW-0346">Stress response</keyword>
<feature type="region of interest" description="Disordered" evidence="3">
    <location>
        <begin position="182"/>
        <end position="213"/>
    </location>
</feature>
<evidence type="ECO:0000313" key="5">
    <source>
        <dbReference type="EMBL" id="OAY77044.1"/>
    </source>
</evidence>
<name>A0A199VIW7_ANACO</name>
<dbReference type="InterPro" id="IPR008978">
    <property type="entry name" value="HSP20-like_chaperone"/>
</dbReference>
<dbReference type="EMBL" id="LSRQ01001632">
    <property type="protein sequence ID" value="OAY77044.1"/>
    <property type="molecule type" value="Genomic_DNA"/>
</dbReference>
<dbReference type="Proteomes" id="UP000515123">
    <property type="component" value="Linkage group 9"/>
</dbReference>
<dbReference type="RefSeq" id="XP_020096246.1">
    <property type="nucleotide sequence ID" value="XM_020240657.1"/>
</dbReference>
<dbReference type="OrthoDB" id="1431247at2759"/>
<reference evidence="5 6" key="1">
    <citation type="journal article" date="2016" name="DNA Res.">
        <title>The draft genome of MD-2 pineapple using hybrid error correction of long reads.</title>
        <authorList>
            <person name="Redwan R.M."/>
            <person name="Saidin A."/>
            <person name="Kumar S.V."/>
        </authorList>
    </citation>
    <scope>NUCLEOTIDE SEQUENCE [LARGE SCALE GENOMIC DNA]</scope>
    <source>
        <strain evidence="6">cv. MD2</strain>
        <tissue evidence="5">Leaf</tissue>
    </source>
</reference>
<evidence type="ECO:0000313" key="8">
    <source>
        <dbReference type="RefSeq" id="XP_020096246.1"/>
    </source>
</evidence>
<organism evidence="5 6">
    <name type="scientific">Ananas comosus</name>
    <name type="common">Pineapple</name>
    <name type="synonym">Ananas ananas</name>
    <dbReference type="NCBI Taxonomy" id="4615"/>
    <lineage>
        <taxon>Eukaryota</taxon>
        <taxon>Viridiplantae</taxon>
        <taxon>Streptophyta</taxon>
        <taxon>Embryophyta</taxon>
        <taxon>Tracheophyta</taxon>
        <taxon>Spermatophyta</taxon>
        <taxon>Magnoliopsida</taxon>
        <taxon>Liliopsida</taxon>
        <taxon>Poales</taxon>
        <taxon>Bromeliaceae</taxon>
        <taxon>Bromelioideae</taxon>
        <taxon>Ananas</taxon>
    </lineage>
</organism>
<evidence type="ECO:0000313" key="6">
    <source>
        <dbReference type="Proteomes" id="UP000092600"/>
    </source>
</evidence>
<protein>
    <submittedName>
        <fullName evidence="5 8">22.3 kDa class VI heat shock protein</fullName>
    </submittedName>
</protein>
<feature type="compositionally biased region" description="Polar residues" evidence="3">
    <location>
        <begin position="184"/>
        <end position="197"/>
    </location>
</feature>
<dbReference type="PROSITE" id="PS01031">
    <property type="entry name" value="SHSP"/>
    <property type="match status" value="1"/>
</dbReference>
<dbReference type="SUPFAM" id="SSF49764">
    <property type="entry name" value="HSP20-like chaperones"/>
    <property type="match status" value="1"/>
</dbReference>
<dbReference type="PANTHER" id="PTHR47838:SF1">
    <property type="entry name" value="21.7 KDA CLASS VI HEAT SHOCK PROTEIN"/>
    <property type="match status" value="1"/>
</dbReference>
<dbReference type="STRING" id="4615.A0A199VIW7"/>
<dbReference type="AlphaFoldDB" id="A0A199VIW7"/>
<dbReference type="PANTHER" id="PTHR47838">
    <property type="entry name" value="21.7 KDA CLASS VI HEAT SHOCK PROTEIN"/>
    <property type="match status" value="1"/>
</dbReference>
<feature type="domain" description="SHSP" evidence="4">
    <location>
        <begin position="80"/>
        <end position="199"/>
    </location>
</feature>
<accession>A0A199VIW7</accession>
<evidence type="ECO:0000256" key="1">
    <source>
        <dbReference type="PROSITE-ProRule" id="PRU00285"/>
    </source>
</evidence>
<dbReference type="InterPro" id="IPR002068">
    <property type="entry name" value="A-crystallin/Hsp20_dom"/>
</dbReference>
<gene>
    <name evidence="8" type="primary">LOC109715566</name>
    <name evidence="5" type="ORF">ACMD2_07243</name>
</gene>
<reference evidence="8" key="2">
    <citation type="submission" date="2025-04" db="UniProtKB">
        <authorList>
            <consortium name="RefSeq"/>
        </authorList>
    </citation>
    <scope>IDENTIFICATION</scope>
    <source>
        <tissue evidence="8">Leaf</tissue>
    </source>
</reference>
<dbReference type="Gene3D" id="2.60.40.790">
    <property type="match status" value="1"/>
</dbReference>
<evidence type="ECO:0000313" key="7">
    <source>
        <dbReference type="Proteomes" id="UP000515123"/>
    </source>
</evidence>
<dbReference type="Pfam" id="PF00011">
    <property type="entry name" value="HSP20"/>
    <property type="match status" value="1"/>
</dbReference>
<feature type="region of interest" description="Disordered" evidence="3">
    <location>
        <begin position="1"/>
        <end position="21"/>
    </location>
</feature>
<keyword evidence="7" id="KW-1185">Reference proteome</keyword>
<evidence type="ECO:0000256" key="3">
    <source>
        <dbReference type="SAM" id="MobiDB-lite"/>
    </source>
</evidence>
<evidence type="ECO:0000259" key="4">
    <source>
        <dbReference type="PROSITE" id="PS01031"/>
    </source>
</evidence>
<comment type="similarity">
    <text evidence="1 2">Belongs to the small heat shock protein (HSP20) family.</text>
</comment>
<feature type="compositionally biased region" description="Gly residues" evidence="3">
    <location>
        <begin position="198"/>
        <end position="213"/>
    </location>
</feature>
<proteinExistence type="inferred from homology"/>